<sequence>MKKCCKCKIEKPLEKYGKLNKSPDGLRYDCKDCRNEYNIQNREKIKSKNECYYKENKESLLVKNKLYRNENKENISNQRKEYRNREDIKEHIKYKNKEYLPIRKEKIKEKRISNLNFKISEILRSKIHKMLKNQKTSYAKYIGCDIEWFKKWLEFRFDKNMNWDNFGSYWQIDHILPINLFDFTKESNIMICFHWTNLQPLESTENRKKSNKLKLHYYYNNIVNVYRFNKLNNTNLGYQIVNESLRWLRLELRYGKNPSYDNTEKVFEIDNPQPSL</sequence>
<dbReference type="EMBL" id="MN739263">
    <property type="protein sequence ID" value="QHS96098.1"/>
    <property type="molecule type" value="Genomic_DNA"/>
</dbReference>
<accession>A0A6C0BXG3</accession>
<name>A0A6C0BXG3_9ZZZZ</name>
<evidence type="ECO:0008006" key="2">
    <source>
        <dbReference type="Google" id="ProtNLM"/>
    </source>
</evidence>
<reference evidence="1" key="1">
    <citation type="journal article" date="2020" name="Nature">
        <title>Giant virus diversity and host interactions through global metagenomics.</title>
        <authorList>
            <person name="Schulz F."/>
            <person name="Roux S."/>
            <person name="Paez-Espino D."/>
            <person name="Jungbluth S."/>
            <person name="Walsh D.A."/>
            <person name="Denef V.J."/>
            <person name="McMahon K.D."/>
            <person name="Konstantinidis K.T."/>
            <person name="Eloe-Fadrosh E.A."/>
            <person name="Kyrpides N.C."/>
            <person name="Woyke T."/>
        </authorList>
    </citation>
    <scope>NUCLEOTIDE SEQUENCE</scope>
    <source>
        <strain evidence="1">GVMAG-M-3300019093-7</strain>
    </source>
</reference>
<protein>
    <recommendedName>
        <fullName evidence="2">HNH nuclease domain-containing protein</fullName>
    </recommendedName>
</protein>
<organism evidence="1">
    <name type="scientific">viral metagenome</name>
    <dbReference type="NCBI Taxonomy" id="1070528"/>
    <lineage>
        <taxon>unclassified sequences</taxon>
        <taxon>metagenomes</taxon>
        <taxon>organismal metagenomes</taxon>
    </lineage>
</organism>
<evidence type="ECO:0000313" key="1">
    <source>
        <dbReference type="EMBL" id="QHS96098.1"/>
    </source>
</evidence>
<proteinExistence type="predicted"/>
<dbReference type="AlphaFoldDB" id="A0A6C0BXG3"/>